<evidence type="ECO:0000313" key="9">
    <source>
        <dbReference type="Proteomes" id="UP000317369"/>
    </source>
</evidence>
<keyword evidence="3" id="KW-0479">Metal-binding</keyword>
<dbReference type="InterPro" id="IPR003782">
    <property type="entry name" value="SCO1/SenC"/>
</dbReference>
<evidence type="ECO:0000313" key="8">
    <source>
        <dbReference type="EMBL" id="QDU35049.1"/>
    </source>
</evidence>
<gene>
    <name evidence="8" type="ORF">KS4_31260</name>
</gene>
<feature type="disulfide bond" description="Redox-active" evidence="4">
    <location>
        <begin position="91"/>
        <end position="95"/>
    </location>
</feature>
<dbReference type="PANTHER" id="PTHR12151">
    <property type="entry name" value="ELECTRON TRANSPORT PROTIN SCO1/SENC FAMILY MEMBER"/>
    <property type="match status" value="1"/>
</dbReference>
<feature type="transmembrane region" description="Helical" evidence="5">
    <location>
        <begin position="257"/>
        <end position="275"/>
    </location>
</feature>
<sequence precursor="true">MTVRVCIYLLSGLVLLASTNSVFAQGYYRQDELPLMETKPAIFDEVKLDEKLGNKIPLDLQFTDQNGKTVTLADYYKDGKPVIINLGYYDCPMLCGVVLQGLTDGVKKLNWNPGDEYRILTVSFDYAETSQLASDKRDTIFATMGGAKQVKGNGWDFLTGSRDSIEKLTKATGFGFKWDEASKQFAHPAAIVITSPDGTITKYLAGIVYPPSQMKFALMEAADNKVGSFLDQVVMMCFQYDHVAGQYTLAVTRLMRFAGWVTVVLLGSIISLLLIREFKRRRLEQSNG</sequence>
<dbReference type="KEGG" id="pcor:KS4_31260"/>
<evidence type="ECO:0000256" key="2">
    <source>
        <dbReference type="ARBA" id="ARBA00023008"/>
    </source>
</evidence>
<evidence type="ECO:0000256" key="6">
    <source>
        <dbReference type="SAM" id="SignalP"/>
    </source>
</evidence>
<dbReference type="OrthoDB" id="9786756at2"/>
<evidence type="ECO:0000256" key="4">
    <source>
        <dbReference type="PIRSR" id="PIRSR603782-2"/>
    </source>
</evidence>
<evidence type="ECO:0000256" key="1">
    <source>
        <dbReference type="ARBA" id="ARBA00010996"/>
    </source>
</evidence>
<keyword evidence="9" id="KW-1185">Reference proteome</keyword>
<dbReference type="GO" id="GO:0046872">
    <property type="term" value="F:metal ion binding"/>
    <property type="evidence" value="ECO:0007669"/>
    <property type="project" value="UniProtKB-KW"/>
</dbReference>
<dbReference type="PROSITE" id="PS51352">
    <property type="entry name" value="THIOREDOXIN_2"/>
    <property type="match status" value="1"/>
</dbReference>
<organism evidence="8 9">
    <name type="scientific">Poriferisphaera corsica</name>
    <dbReference type="NCBI Taxonomy" id="2528020"/>
    <lineage>
        <taxon>Bacteria</taxon>
        <taxon>Pseudomonadati</taxon>
        <taxon>Planctomycetota</taxon>
        <taxon>Phycisphaerae</taxon>
        <taxon>Phycisphaerales</taxon>
        <taxon>Phycisphaeraceae</taxon>
        <taxon>Poriferisphaera</taxon>
    </lineage>
</organism>
<feature type="binding site" evidence="3">
    <location>
        <position position="95"/>
    </location>
    <ligand>
        <name>Cu cation</name>
        <dbReference type="ChEBI" id="CHEBI:23378"/>
    </ligand>
</feature>
<dbReference type="AlphaFoldDB" id="A0A517YXW6"/>
<feature type="chain" id="PRO_5021980025" description="Thioredoxin domain-containing protein" evidence="6">
    <location>
        <begin position="25"/>
        <end position="288"/>
    </location>
</feature>
<dbReference type="Gene3D" id="3.40.30.10">
    <property type="entry name" value="Glutaredoxin"/>
    <property type="match status" value="1"/>
</dbReference>
<comment type="similarity">
    <text evidence="1">Belongs to the SCO1/2 family.</text>
</comment>
<evidence type="ECO:0000256" key="5">
    <source>
        <dbReference type="SAM" id="Phobius"/>
    </source>
</evidence>
<feature type="binding site" evidence="3">
    <location>
        <position position="91"/>
    </location>
    <ligand>
        <name>Cu cation</name>
        <dbReference type="ChEBI" id="CHEBI:23378"/>
    </ligand>
</feature>
<keyword evidence="5" id="KW-1133">Transmembrane helix</keyword>
<evidence type="ECO:0000256" key="3">
    <source>
        <dbReference type="PIRSR" id="PIRSR603782-1"/>
    </source>
</evidence>
<keyword evidence="2 3" id="KW-0186">Copper</keyword>
<reference evidence="8 9" key="1">
    <citation type="submission" date="2019-02" db="EMBL/GenBank/DDBJ databases">
        <title>Deep-cultivation of Planctomycetes and their phenomic and genomic characterization uncovers novel biology.</title>
        <authorList>
            <person name="Wiegand S."/>
            <person name="Jogler M."/>
            <person name="Boedeker C."/>
            <person name="Pinto D."/>
            <person name="Vollmers J."/>
            <person name="Rivas-Marin E."/>
            <person name="Kohn T."/>
            <person name="Peeters S.H."/>
            <person name="Heuer A."/>
            <person name="Rast P."/>
            <person name="Oberbeckmann S."/>
            <person name="Bunk B."/>
            <person name="Jeske O."/>
            <person name="Meyerdierks A."/>
            <person name="Storesund J.E."/>
            <person name="Kallscheuer N."/>
            <person name="Luecker S."/>
            <person name="Lage O.M."/>
            <person name="Pohl T."/>
            <person name="Merkel B.J."/>
            <person name="Hornburger P."/>
            <person name="Mueller R.-W."/>
            <person name="Bruemmer F."/>
            <person name="Labrenz M."/>
            <person name="Spormann A.M."/>
            <person name="Op den Camp H."/>
            <person name="Overmann J."/>
            <person name="Amann R."/>
            <person name="Jetten M.S.M."/>
            <person name="Mascher T."/>
            <person name="Medema M.H."/>
            <person name="Devos D.P."/>
            <person name="Kaster A.-K."/>
            <person name="Ovreas L."/>
            <person name="Rohde M."/>
            <person name="Galperin M.Y."/>
            <person name="Jogler C."/>
        </authorList>
    </citation>
    <scope>NUCLEOTIDE SEQUENCE [LARGE SCALE GENOMIC DNA]</scope>
    <source>
        <strain evidence="8 9">KS4</strain>
    </source>
</reference>
<name>A0A517YXW6_9BACT</name>
<dbReference type="InterPro" id="IPR013766">
    <property type="entry name" value="Thioredoxin_domain"/>
</dbReference>
<dbReference type="PANTHER" id="PTHR12151:SF8">
    <property type="entry name" value="THIOREDOXIN DOMAIN-CONTAINING PROTEIN"/>
    <property type="match status" value="1"/>
</dbReference>
<evidence type="ECO:0000259" key="7">
    <source>
        <dbReference type="PROSITE" id="PS51352"/>
    </source>
</evidence>
<keyword evidence="4" id="KW-1015">Disulfide bond</keyword>
<keyword evidence="6" id="KW-0732">Signal</keyword>
<accession>A0A517YXW6</accession>
<dbReference type="Proteomes" id="UP000317369">
    <property type="component" value="Chromosome"/>
</dbReference>
<dbReference type="Pfam" id="PF02630">
    <property type="entry name" value="SCO1-SenC"/>
    <property type="match status" value="1"/>
</dbReference>
<feature type="domain" description="Thioredoxin" evidence="7">
    <location>
        <begin position="50"/>
        <end position="227"/>
    </location>
</feature>
<protein>
    <recommendedName>
        <fullName evidence="7">Thioredoxin domain-containing protein</fullName>
    </recommendedName>
</protein>
<dbReference type="CDD" id="cd02968">
    <property type="entry name" value="SCO"/>
    <property type="match status" value="1"/>
</dbReference>
<keyword evidence="5" id="KW-0472">Membrane</keyword>
<dbReference type="EMBL" id="CP036425">
    <property type="protein sequence ID" value="QDU35049.1"/>
    <property type="molecule type" value="Genomic_DNA"/>
</dbReference>
<dbReference type="RefSeq" id="WP_145079787.1">
    <property type="nucleotide sequence ID" value="NZ_CP036425.1"/>
</dbReference>
<dbReference type="SUPFAM" id="SSF52833">
    <property type="entry name" value="Thioredoxin-like"/>
    <property type="match status" value="1"/>
</dbReference>
<proteinExistence type="inferred from homology"/>
<keyword evidence="5" id="KW-0812">Transmembrane</keyword>
<dbReference type="InterPro" id="IPR036249">
    <property type="entry name" value="Thioredoxin-like_sf"/>
</dbReference>
<feature type="signal peptide" evidence="6">
    <location>
        <begin position="1"/>
        <end position="24"/>
    </location>
</feature>